<dbReference type="Proteomes" id="UP001152836">
    <property type="component" value="Unassembled WGS sequence"/>
</dbReference>
<reference evidence="2" key="1">
    <citation type="submission" date="2022-06" db="EMBL/GenBank/DDBJ databases">
        <authorList>
            <person name="Andreotti S."/>
            <person name="Wyler E."/>
        </authorList>
    </citation>
    <scope>NUCLEOTIDE SEQUENCE</scope>
</reference>
<keyword evidence="3" id="KW-1185">Reference proteome</keyword>
<evidence type="ECO:0000313" key="2">
    <source>
        <dbReference type="EMBL" id="CAH7266938.1"/>
    </source>
</evidence>
<gene>
    <name evidence="2" type="primary">C130050O18Rik</name>
    <name evidence="2" type="ORF">PHOROB_LOCUS15551</name>
</gene>
<name>A0AAV0A582_PHORO</name>
<accession>A0AAV0A582</accession>
<dbReference type="EMBL" id="CALSGD010001583">
    <property type="protein sequence ID" value="CAH7266938.1"/>
    <property type="molecule type" value="Genomic_DNA"/>
</dbReference>
<organism evidence="2 3">
    <name type="scientific">Phodopus roborovskii</name>
    <name type="common">Roborovski's desert hamster</name>
    <name type="synonym">Cricetulus roborovskii</name>
    <dbReference type="NCBI Taxonomy" id="109678"/>
    <lineage>
        <taxon>Eukaryota</taxon>
        <taxon>Metazoa</taxon>
        <taxon>Chordata</taxon>
        <taxon>Craniata</taxon>
        <taxon>Vertebrata</taxon>
        <taxon>Euteleostomi</taxon>
        <taxon>Mammalia</taxon>
        <taxon>Eutheria</taxon>
        <taxon>Euarchontoglires</taxon>
        <taxon>Glires</taxon>
        <taxon>Rodentia</taxon>
        <taxon>Myomorpha</taxon>
        <taxon>Muroidea</taxon>
        <taxon>Cricetidae</taxon>
        <taxon>Cricetinae</taxon>
        <taxon>Phodopus</taxon>
    </lineage>
</organism>
<dbReference type="AlphaFoldDB" id="A0AAV0A582"/>
<proteinExistence type="predicted"/>
<sequence length="50" mass="5137">MNRENAPASQQPPDADGDLCGPQGLAQGVFGTWATRLTTSAQSGLCTQMG</sequence>
<protein>
    <submittedName>
        <fullName evidence="2">C130050O18Rik protein</fullName>
    </submittedName>
</protein>
<comment type="caution">
    <text evidence="2">The sequence shown here is derived from an EMBL/GenBank/DDBJ whole genome shotgun (WGS) entry which is preliminary data.</text>
</comment>
<evidence type="ECO:0000256" key="1">
    <source>
        <dbReference type="SAM" id="MobiDB-lite"/>
    </source>
</evidence>
<evidence type="ECO:0000313" key="3">
    <source>
        <dbReference type="Proteomes" id="UP001152836"/>
    </source>
</evidence>
<feature type="region of interest" description="Disordered" evidence="1">
    <location>
        <begin position="1"/>
        <end position="23"/>
    </location>
</feature>